<dbReference type="AlphaFoldDB" id="A0A177D1N4"/>
<protein>
    <submittedName>
        <fullName evidence="2">Uncharacterized protein</fullName>
    </submittedName>
</protein>
<evidence type="ECO:0000313" key="2">
    <source>
        <dbReference type="EMBL" id="OAG13574.1"/>
    </source>
</evidence>
<feature type="chain" id="PRO_5008058885" evidence="1">
    <location>
        <begin position="26"/>
        <end position="291"/>
    </location>
</feature>
<keyword evidence="3" id="KW-1185">Reference proteome</keyword>
<dbReference type="Proteomes" id="UP000077248">
    <property type="component" value="Unassembled WGS sequence"/>
</dbReference>
<feature type="signal peptide" evidence="1">
    <location>
        <begin position="1"/>
        <end position="25"/>
    </location>
</feature>
<sequence length="291" mass="31642">MWTSNHRKSLLFTISGLLTTTFVNAQNYSCPSNFRDYRSVNSTGQHEFTWNSSYAGEDSWYVSVLIGSRETEWNDGSDVDATAYISAPGNVRNGTGYCSYQYNNINATLESGGENSCSGVISSVCIDHLTNALSEVATYCPSPDTGSTSEAFKKACPMLRGGSHNTKFIDVANNTCAYTDMPEVNIPDNYSTFGTVIGLQASDTIAKVGANETYDLLTRQTIPLVLLGRFIDPKSNRVQRSVEFVCMTANNTVMGSRIPDQETPWESVGAHVSAKTVGWAVSVVTAVMFVL</sequence>
<dbReference type="RefSeq" id="XP_018378995.1">
    <property type="nucleotide sequence ID" value="XM_018523197.1"/>
</dbReference>
<keyword evidence="1" id="KW-0732">Signal</keyword>
<organism evidence="2 3">
    <name type="scientific">Alternaria alternata</name>
    <name type="common">Alternaria rot fungus</name>
    <name type="synonym">Torula alternata</name>
    <dbReference type="NCBI Taxonomy" id="5599"/>
    <lineage>
        <taxon>Eukaryota</taxon>
        <taxon>Fungi</taxon>
        <taxon>Dikarya</taxon>
        <taxon>Ascomycota</taxon>
        <taxon>Pezizomycotina</taxon>
        <taxon>Dothideomycetes</taxon>
        <taxon>Pleosporomycetidae</taxon>
        <taxon>Pleosporales</taxon>
        <taxon>Pleosporineae</taxon>
        <taxon>Pleosporaceae</taxon>
        <taxon>Alternaria</taxon>
        <taxon>Alternaria sect. Alternaria</taxon>
        <taxon>Alternaria alternata complex</taxon>
    </lineage>
</organism>
<name>A0A177D1N4_ALTAL</name>
<reference evidence="2 3" key="1">
    <citation type="submission" date="2016-05" db="EMBL/GenBank/DDBJ databases">
        <title>Comparative analysis of secretome profiles of manganese(II)-oxidizing ascomycete fungi.</title>
        <authorList>
            <consortium name="DOE Joint Genome Institute"/>
            <person name="Zeiner C.A."/>
            <person name="Purvine S.O."/>
            <person name="Zink E.M."/>
            <person name="Wu S."/>
            <person name="Pasa-Tolic L."/>
            <person name="Chaput D.L."/>
            <person name="Haridas S."/>
            <person name="Grigoriev I.V."/>
            <person name="Santelli C.M."/>
            <person name="Hansel C.M."/>
        </authorList>
    </citation>
    <scope>NUCLEOTIDE SEQUENCE [LARGE SCALE GENOMIC DNA]</scope>
    <source>
        <strain evidence="2 3">SRC1lrK2f</strain>
    </source>
</reference>
<evidence type="ECO:0000256" key="1">
    <source>
        <dbReference type="SAM" id="SignalP"/>
    </source>
</evidence>
<accession>A0A177D1N4</accession>
<evidence type="ECO:0000313" key="3">
    <source>
        <dbReference type="Proteomes" id="UP000077248"/>
    </source>
</evidence>
<dbReference type="EMBL" id="KV441509">
    <property type="protein sequence ID" value="OAG13574.1"/>
    <property type="molecule type" value="Genomic_DNA"/>
</dbReference>
<dbReference type="VEuPathDB" id="FungiDB:CC77DRAFT_1003098"/>
<dbReference type="KEGG" id="aalt:CC77DRAFT_1003098"/>
<dbReference type="OMA" id="SWYVSVL"/>
<gene>
    <name evidence="2" type="ORF">CC77DRAFT_1003098</name>
</gene>
<proteinExistence type="predicted"/>
<dbReference type="GeneID" id="29108791"/>